<reference evidence="3" key="1">
    <citation type="journal article" date="2019" name="Int. J. Syst. Evol. Microbiol.">
        <title>The Global Catalogue of Microorganisms (GCM) 10K type strain sequencing project: providing services to taxonomists for standard genome sequencing and annotation.</title>
        <authorList>
            <consortium name="The Broad Institute Genomics Platform"/>
            <consortium name="The Broad Institute Genome Sequencing Center for Infectious Disease"/>
            <person name="Wu L."/>
            <person name="Ma J."/>
        </authorList>
    </citation>
    <scope>NUCLEOTIDE SEQUENCE [LARGE SCALE GENOMIC DNA]</scope>
    <source>
        <strain evidence="3">KCTC 23916</strain>
    </source>
</reference>
<gene>
    <name evidence="2" type="ORF">GCM10011282_09460</name>
</gene>
<feature type="chain" id="PRO_5047167747" description="DUF4124 domain-containing protein" evidence="1">
    <location>
        <begin position="27"/>
        <end position="240"/>
    </location>
</feature>
<proteinExistence type="predicted"/>
<dbReference type="EMBL" id="BMYT01000001">
    <property type="protein sequence ID" value="GGX05196.1"/>
    <property type="molecule type" value="Genomic_DNA"/>
</dbReference>
<keyword evidence="3" id="KW-1185">Reference proteome</keyword>
<sequence length="240" mass="26586">MTINLLLPLRYLFVIACVLVAVDTSAQTTYRCGSSYQDKPCTGQAGVVIGSAKKTDTNELNSAVRVDPACKRRSEEAKKIIWMRDAGAQQSDLLAKSSDVENRRLIADVYAVRGNINDIRASIEKNCMEEKDRNKQFALTEATEADIQALRQLQQKQAQRAAQTSPANDKVVKEVKEVNSEQISPDATVMAAKKRLPCPNLKNQMEIIKANLRTGADAQTMQMLNQQKRELDKEIAATCA</sequence>
<dbReference type="RefSeq" id="WP_189344811.1">
    <property type="nucleotide sequence ID" value="NZ_BMYT01000001.1"/>
</dbReference>
<evidence type="ECO:0008006" key="4">
    <source>
        <dbReference type="Google" id="ProtNLM"/>
    </source>
</evidence>
<keyword evidence="1" id="KW-0732">Signal</keyword>
<accession>A0ABQ2X8X3</accession>
<evidence type="ECO:0000313" key="2">
    <source>
        <dbReference type="EMBL" id="GGX05196.1"/>
    </source>
</evidence>
<protein>
    <recommendedName>
        <fullName evidence="4">DUF4124 domain-containing protein</fullName>
    </recommendedName>
</protein>
<feature type="signal peptide" evidence="1">
    <location>
        <begin position="1"/>
        <end position="26"/>
    </location>
</feature>
<comment type="caution">
    <text evidence="2">The sequence shown here is derived from an EMBL/GenBank/DDBJ whole genome shotgun (WGS) entry which is preliminary data.</text>
</comment>
<evidence type="ECO:0000313" key="3">
    <source>
        <dbReference type="Proteomes" id="UP000620127"/>
    </source>
</evidence>
<dbReference type="Proteomes" id="UP000620127">
    <property type="component" value="Unassembled WGS sequence"/>
</dbReference>
<name>A0ABQ2X8X3_9BURK</name>
<evidence type="ECO:0000256" key="1">
    <source>
        <dbReference type="SAM" id="SignalP"/>
    </source>
</evidence>
<organism evidence="2 3">
    <name type="scientific">Undibacterium macrobrachii</name>
    <dbReference type="NCBI Taxonomy" id="1119058"/>
    <lineage>
        <taxon>Bacteria</taxon>
        <taxon>Pseudomonadati</taxon>
        <taxon>Pseudomonadota</taxon>
        <taxon>Betaproteobacteria</taxon>
        <taxon>Burkholderiales</taxon>
        <taxon>Oxalobacteraceae</taxon>
        <taxon>Undibacterium</taxon>
    </lineage>
</organism>